<evidence type="ECO:0000256" key="7">
    <source>
        <dbReference type="SAM" id="Phobius"/>
    </source>
</evidence>
<dbReference type="Gene3D" id="1.10.760.10">
    <property type="entry name" value="Cytochrome c-like domain"/>
    <property type="match status" value="1"/>
</dbReference>
<dbReference type="InterPro" id="IPR009056">
    <property type="entry name" value="Cyt_c-like_dom"/>
</dbReference>
<evidence type="ECO:0000259" key="8">
    <source>
        <dbReference type="PROSITE" id="PS51007"/>
    </source>
</evidence>
<keyword evidence="2 6" id="KW-0349">Heme</keyword>
<dbReference type="GO" id="GO:0005506">
    <property type="term" value="F:iron ion binding"/>
    <property type="evidence" value="ECO:0007669"/>
    <property type="project" value="InterPro"/>
</dbReference>
<gene>
    <name evidence="9" type="ORF">SAMN04488135_1316</name>
</gene>
<evidence type="ECO:0000256" key="3">
    <source>
        <dbReference type="ARBA" id="ARBA00022723"/>
    </source>
</evidence>
<evidence type="ECO:0000313" key="9">
    <source>
        <dbReference type="EMBL" id="SHI54092.1"/>
    </source>
</evidence>
<dbReference type="AlphaFoldDB" id="A0A1M6BZD1"/>
<dbReference type="InterPro" id="IPR036909">
    <property type="entry name" value="Cyt_c-like_dom_sf"/>
</dbReference>
<dbReference type="STRING" id="658167.SAMN04488135_1316"/>
<keyword evidence="7" id="KW-0472">Membrane</keyword>
<evidence type="ECO:0000256" key="6">
    <source>
        <dbReference type="PROSITE-ProRule" id="PRU00433"/>
    </source>
</evidence>
<organism evidence="9 10">
    <name type="scientific">Pollutimonas bauzanensis</name>
    <dbReference type="NCBI Taxonomy" id="658167"/>
    <lineage>
        <taxon>Bacteria</taxon>
        <taxon>Pseudomonadati</taxon>
        <taxon>Pseudomonadota</taxon>
        <taxon>Betaproteobacteria</taxon>
        <taxon>Burkholderiales</taxon>
        <taxon>Alcaligenaceae</taxon>
        <taxon>Pollutimonas</taxon>
    </lineage>
</organism>
<accession>A0A1M6BZD1</accession>
<dbReference type="GO" id="GO:0020037">
    <property type="term" value="F:heme binding"/>
    <property type="evidence" value="ECO:0007669"/>
    <property type="project" value="InterPro"/>
</dbReference>
<dbReference type="OrthoDB" id="9811281at2"/>
<sequence length="161" mass="17188">MVTAVKKKALIVGAVGILALGIGAYLYGTLTNSDDTYIDPFDQTLVALGKNVYANNCAACHGAKLEGQPDWRIRQANGRLPAPPHDETGHTWHHPDAVLIDIIKNGLVPGVTAPPGYVSDMPAYGNILTDHDIAAVLAYIKSSWPKQALAAQKEITLQPPQ</sequence>
<dbReference type="SUPFAM" id="SSF46626">
    <property type="entry name" value="Cytochrome c"/>
    <property type="match status" value="1"/>
</dbReference>
<evidence type="ECO:0000256" key="2">
    <source>
        <dbReference type="ARBA" id="ARBA00022617"/>
    </source>
</evidence>
<keyword evidence="7" id="KW-1133">Transmembrane helix</keyword>
<evidence type="ECO:0000313" key="10">
    <source>
        <dbReference type="Proteomes" id="UP000184226"/>
    </source>
</evidence>
<evidence type="ECO:0000256" key="5">
    <source>
        <dbReference type="ARBA" id="ARBA00023004"/>
    </source>
</evidence>
<dbReference type="Pfam" id="PF00034">
    <property type="entry name" value="Cytochrom_C"/>
    <property type="match status" value="1"/>
</dbReference>
<dbReference type="Proteomes" id="UP000184226">
    <property type="component" value="Unassembled WGS sequence"/>
</dbReference>
<evidence type="ECO:0000256" key="4">
    <source>
        <dbReference type="ARBA" id="ARBA00022982"/>
    </source>
</evidence>
<keyword evidence="5 6" id="KW-0408">Iron</keyword>
<dbReference type="PANTHER" id="PTHR35008:SF4">
    <property type="entry name" value="BLL4482 PROTEIN"/>
    <property type="match status" value="1"/>
</dbReference>
<keyword evidence="10" id="KW-1185">Reference proteome</keyword>
<dbReference type="RefSeq" id="WP_073110296.1">
    <property type="nucleotide sequence ID" value="NZ_FQXE01000031.1"/>
</dbReference>
<keyword evidence="1" id="KW-0813">Transport</keyword>
<keyword evidence="3 6" id="KW-0479">Metal-binding</keyword>
<dbReference type="GO" id="GO:0009055">
    <property type="term" value="F:electron transfer activity"/>
    <property type="evidence" value="ECO:0007669"/>
    <property type="project" value="InterPro"/>
</dbReference>
<keyword evidence="4" id="KW-0249">Electron transport</keyword>
<reference evidence="9 10" key="1">
    <citation type="submission" date="2016-11" db="EMBL/GenBank/DDBJ databases">
        <authorList>
            <person name="Jaros S."/>
            <person name="Januszkiewicz K."/>
            <person name="Wedrychowicz H."/>
        </authorList>
    </citation>
    <scope>NUCLEOTIDE SEQUENCE [LARGE SCALE GENOMIC DNA]</scope>
    <source>
        <strain evidence="9 10">CGMCC 1.10190</strain>
    </source>
</reference>
<keyword evidence="7" id="KW-0812">Transmembrane</keyword>
<name>A0A1M6BZD1_9BURK</name>
<protein>
    <submittedName>
        <fullName evidence="9">Cytochrome C oxidase, cbb3-type, subunit III</fullName>
    </submittedName>
</protein>
<dbReference type="PANTHER" id="PTHR35008">
    <property type="entry name" value="BLL4482 PROTEIN-RELATED"/>
    <property type="match status" value="1"/>
</dbReference>
<dbReference type="PROSITE" id="PS51007">
    <property type="entry name" value="CYTC"/>
    <property type="match status" value="1"/>
</dbReference>
<evidence type="ECO:0000256" key="1">
    <source>
        <dbReference type="ARBA" id="ARBA00022448"/>
    </source>
</evidence>
<dbReference type="InterPro" id="IPR051459">
    <property type="entry name" value="Cytochrome_c-type_DH"/>
</dbReference>
<feature type="domain" description="Cytochrome c" evidence="8">
    <location>
        <begin position="44"/>
        <end position="144"/>
    </location>
</feature>
<dbReference type="InterPro" id="IPR008168">
    <property type="entry name" value="Cyt_C_IC"/>
</dbReference>
<proteinExistence type="predicted"/>
<dbReference type="PRINTS" id="PR00605">
    <property type="entry name" value="CYTCHROMECIC"/>
</dbReference>
<feature type="transmembrane region" description="Helical" evidence="7">
    <location>
        <begin position="9"/>
        <end position="28"/>
    </location>
</feature>
<dbReference type="EMBL" id="FQXE01000031">
    <property type="protein sequence ID" value="SHI54092.1"/>
    <property type="molecule type" value="Genomic_DNA"/>
</dbReference>